<dbReference type="InterPro" id="IPR025383">
    <property type="entry name" value="MrpA_C/MbhD"/>
</dbReference>
<evidence type="ECO:0000256" key="3">
    <source>
        <dbReference type="ARBA" id="ARBA00022692"/>
    </source>
</evidence>
<organism evidence="8 9">
    <name type="scientific">Brunnivagina elsteri CCALA 953</name>
    <dbReference type="NCBI Taxonomy" id="987040"/>
    <lineage>
        <taxon>Bacteria</taxon>
        <taxon>Bacillati</taxon>
        <taxon>Cyanobacteriota</taxon>
        <taxon>Cyanophyceae</taxon>
        <taxon>Nostocales</taxon>
        <taxon>Calotrichaceae</taxon>
        <taxon>Brunnivagina</taxon>
    </lineage>
</organism>
<keyword evidence="4 6" id="KW-1133">Transmembrane helix</keyword>
<dbReference type="AlphaFoldDB" id="A0A2A2TCJ3"/>
<evidence type="ECO:0000259" key="7">
    <source>
        <dbReference type="Pfam" id="PF13244"/>
    </source>
</evidence>
<protein>
    <recommendedName>
        <fullName evidence="7">MrpA C-terminal/MbhD domain-containing protein</fullName>
    </recommendedName>
</protein>
<comment type="subcellular location">
    <subcellularLocation>
        <location evidence="1">Cell membrane</location>
        <topology evidence="1">Multi-pass membrane protein</topology>
    </subcellularLocation>
</comment>
<evidence type="ECO:0000313" key="9">
    <source>
        <dbReference type="Proteomes" id="UP000218238"/>
    </source>
</evidence>
<comment type="caution">
    <text evidence="8">The sequence shown here is derived from an EMBL/GenBank/DDBJ whole genome shotgun (WGS) entry which is preliminary data.</text>
</comment>
<evidence type="ECO:0000256" key="6">
    <source>
        <dbReference type="SAM" id="Phobius"/>
    </source>
</evidence>
<name>A0A2A2TCJ3_9CYAN</name>
<evidence type="ECO:0000256" key="1">
    <source>
        <dbReference type="ARBA" id="ARBA00004651"/>
    </source>
</evidence>
<evidence type="ECO:0000256" key="2">
    <source>
        <dbReference type="ARBA" id="ARBA00022475"/>
    </source>
</evidence>
<dbReference type="OrthoDB" id="467332at2"/>
<feature type="transmembrane region" description="Helical" evidence="6">
    <location>
        <begin position="31"/>
        <end position="49"/>
    </location>
</feature>
<feature type="transmembrane region" description="Helical" evidence="6">
    <location>
        <begin position="55"/>
        <end position="73"/>
    </location>
</feature>
<dbReference type="NCBIfam" id="NF005630">
    <property type="entry name" value="PRK07377.1-6"/>
    <property type="match status" value="1"/>
</dbReference>
<dbReference type="RefSeq" id="WP_095724233.1">
    <property type="nucleotide sequence ID" value="NZ_NTFS01000398.1"/>
</dbReference>
<accession>A0A2A2TCJ3</accession>
<keyword evidence="2" id="KW-1003">Cell membrane</keyword>
<evidence type="ECO:0000256" key="4">
    <source>
        <dbReference type="ARBA" id="ARBA00022989"/>
    </source>
</evidence>
<evidence type="ECO:0000313" key="8">
    <source>
        <dbReference type="EMBL" id="PAX51421.1"/>
    </source>
</evidence>
<sequence>MNHPDIYIYIIVALLPLTAFLVVLQVNPYHALAMRGILGAIAALVYGVLGAADVALTEALMGTLLAITLYAVAVRSSLVLRLGVLVDGENQENFQELLADFRKVLKKRHMRLEVSTYTDIQALQRALSEKEIHGTCTTSGIEQHEFNSTFRIQRIYDIMQTELSSPRTVLTYVNIPDISTPKLEEQHL</sequence>
<keyword evidence="9" id="KW-1185">Reference proteome</keyword>
<dbReference type="GO" id="GO:0005886">
    <property type="term" value="C:plasma membrane"/>
    <property type="evidence" value="ECO:0007669"/>
    <property type="project" value="UniProtKB-SubCell"/>
</dbReference>
<dbReference type="NCBIfam" id="NF005628">
    <property type="entry name" value="PRK07377.1-4"/>
    <property type="match status" value="1"/>
</dbReference>
<keyword evidence="5 6" id="KW-0472">Membrane</keyword>
<feature type="domain" description="MrpA C-terminal/MbhD" evidence="7">
    <location>
        <begin position="13"/>
        <end position="76"/>
    </location>
</feature>
<keyword evidence="3 6" id="KW-0812">Transmembrane</keyword>
<dbReference type="Proteomes" id="UP000218238">
    <property type="component" value="Unassembled WGS sequence"/>
</dbReference>
<reference evidence="8 9" key="1">
    <citation type="submission" date="2017-08" db="EMBL/GenBank/DDBJ databases">
        <title>Draft genome sequence of filamentous cyanobacterium Calothrix elsteri CCALA 953.</title>
        <authorList>
            <person name="Gagunashvili A.N."/>
            <person name="Elster J."/>
            <person name="Andresson O.S."/>
        </authorList>
    </citation>
    <scope>NUCLEOTIDE SEQUENCE [LARGE SCALE GENOMIC DNA]</scope>
    <source>
        <strain evidence="8 9">CCALA 953</strain>
    </source>
</reference>
<gene>
    <name evidence="8" type="ORF">CK510_24885</name>
</gene>
<dbReference type="Pfam" id="PF13244">
    <property type="entry name" value="MbhD"/>
    <property type="match status" value="1"/>
</dbReference>
<feature type="transmembrane region" description="Helical" evidence="6">
    <location>
        <begin position="6"/>
        <end position="24"/>
    </location>
</feature>
<evidence type="ECO:0000256" key="5">
    <source>
        <dbReference type="ARBA" id="ARBA00023136"/>
    </source>
</evidence>
<proteinExistence type="predicted"/>
<dbReference type="EMBL" id="NTFS01000398">
    <property type="protein sequence ID" value="PAX51421.1"/>
    <property type="molecule type" value="Genomic_DNA"/>
</dbReference>